<dbReference type="GO" id="GO:0071013">
    <property type="term" value="C:catalytic step 2 spliceosome"/>
    <property type="evidence" value="ECO:0007669"/>
    <property type="project" value="TreeGrafter"/>
</dbReference>
<dbReference type="KEGG" id="bdr:105233551"/>
<evidence type="ECO:0000256" key="7">
    <source>
        <dbReference type="ARBA" id="ARBA00042222"/>
    </source>
</evidence>
<dbReference type="AlphaFoldDB" id="A0A034UZ57"/>
<dbReference type="SUPFAM" id="SSF50978">
    <property type="entry name" value="WD40 repeat-like"/>
    <property type="match status" value="1"/>
</dbReference>
<dbReference type="FunFam" id="2.130.10.10:FF:000273">
    <property type="entry name" value="WD repeat domain-containing protein 83"/>
    <property type="match status" value="1"/>
</dbReference>
<dbReference type="InterPro" id="IPR015943">
    <property type="entry name" value="WD40/YVTN_repeat-like_dom_sf"/>
</dbReference>
<dbReference type="InterPro" id="IPR006141">
    <property type="entry name" value="Intein_N"/>
</dbReference>
<gene>
    <name evidence="9" type="primary">WDR83</name>
    <name evidence="11" type="synonym">LOC105233551</name>
</gene>
<evidence type="ECO:0000256" key="5">
    <source>
        <dbReference type="ARBA" id="ARBA00038145"/>
    </source>
</evidence>
<keyword evidence="4" id="KW-0677">Repeat</keyword>
<dbReference type="EMBL" id="GAKP01022696">
    <property type="protein sequence ID" value="JAC36256.1"/>
    <property type="molecule type" value="Transcribed_RNA"/>
</dbReference>
<dbReference type="PROSITE" id="PS50294">
    <property type="entry name" value="WD_REPEATS_REGION"/>
    <property type="match status" value="3"/>
</dbReference>
<dbReference type="Gene3D" id="2.130.10.10">
    <property type="entry name" value="YVTN repeat-like/Quinoprotein amine dehydrogenase"/>
    <property type="match status" value="1"/>
</dbReference>
<dbReference type="PANTHER" id="PTHR22842">
    <property type="entry name" value="WD40 REPEAT PROTEIN"/>
    <property type="match status" value="1"/>
</dbReference>
<evidence type="ECO:0000256" key="4">
    <source>
        <dbReference type="ARBA" id="ARBA00022737"/>
    </source>
</evidence>
<protein>
    <recommendedName>
        <fullName evidence="6">WD repeat domain-containing protein 83</fullName>
    </recommendedName>
    <alternativeName>
        <fullName evidence="7">Mitogen-activated protein kinase organizer 1</fullName>
    </alternativeName>
</protein>
<dbReference type="PROSITE" id="PS50817">
    <property type="entry name" value="INTEIN_N_TER"/>
    <property type="match status" value="1"/>
</dbReference>
<dbReference type="SMART" id="SM00320">
    <property type="entry name" value="WD40"/>
    <property type="match status" value="6"/>
</dbReference>
<dbReference type="InterPro" id="IPR036322">
    <property type="entry name" value="WD40_repeat_dom_sf"/>
</dbReference>
<dbReference type="Proteomes" id="UP001652620">
    <property type="component" value="Chromosome 1"/>
</dbReference>
<sequence>MISTYKDFHRCKVIDCKQGAVRAVRYNVDGSYVLSCGSDKKIKLWNPKTGLLLKTYGGHADEVTDASGSCDSCYIVSSSLDKSIIYWDVSTGVPVRRLRGHAGGVRCVCFNEDSSIAISGGRDNAVFCWDIRTRRLEPVQVMKDARDCITTVQTNEHKIITSSLDGCIRQYDIRVGELVCDKIGEPITFLKLTRDEQCIVAACQDSTVRLIDCDTGSLLSEYKGHKAEDFHIECGIMANDAHIVSGTSEGCAVVWDLLDGKILQRIQLSENGGVVNSLNTHPKENEIVLTRRRDLYVYNTDVNEDDIDNATT</sequence>
<dbReference type="GO" id="GO:0016539">
    <property type="term" value="P:intein-mediated protein splicing"/>
    <property type="evidence" value="ECO:0007669"/>
    <property type="project" value="InterPro"/>
</dbReference>
<evidence type="ECO:0000256" key="1">
    <source>
        <dbReference type="ARBA" id="ARBA00004496"/>
    </source>
</evidence>
<evidence type="ECO:0000313" key="9">
    <source>
        <dbReference type="EMBL" id="JAC36256.1"/>
    </source>
</evidence>
<evidence type="ECO:0000256" key="2">
    <source>
        <dbReference type="ARBA" id="ARBA00022490"/>
    </source>
</evidence>
<accession>A0A034UZ57</accession>
<dbReference type="GO" id="GO:0005737">
    <property type="term" value="C:cytoplasm"/>
    <property type="evidence" value="ECO:0007669"/>
    <property type="project" value="UniProtKB-SubCell"/>
</dbReference>
<proteinExistence type="inferred from homology"/>
<dbReference type="OMA" id="MCWDIRT"/>
<dbReference type="CDD" id="cd00200">
    <property type="entry name" value="WD40"/>
    <property type="match status" value="1"/>
</dbReference>
<keyword evidence="10" id="KW-1185">Reference proteome</keyword>
<name>A0A034UZ57_BACDO</name>
<reference evidence="10" key="3">
    <citation type="submission" date="2025-05" db="UniProtKB">
        <authorList>
            <consortium name="RefSeq"/>
        </authorList>
    </citation>
    <scope>NUCLEOTIDE SEQUENCE [LARGE SCALE GENOMIC DNA]</scope>
</reference>
<dbReference type="PROSITE" id="PS50082">
    <property type="entry name" value="WD_REPEATS_2"/>
    <property type="match status" value="3"/>
</dbReference>
<keyword evidence="2" id="KW-0963">Cytoplasm</keyword>
<evidence type="ECO:0000256" key="6">
    <source>
        <dbReference type="ARBA" id="ARBA00040453"/>
    </source>
</evidence>
<dbReference type="GeneID" id="105233551"/>
<evidence type="ECO:0000313" key="10">
    <source>
        <dbReference type="Proteomes" id="UP001652620"/>
    </source>
</evidence>
<reference evidence="11" key="2">
    <citation type="submission" date="2025-04" db="UniProtKB">
        <authorList>
            <consortium name="RefSeq"/>
        </authorList>
    </citation>
    <scope>IDENTIFICATION</scope>
    <source>
        <strain evidence="11">Punador</strain>
    </source>
</reference>
<dbReference type="GO" id="GO:0000398">
    <property type="term" value="P:mRNA splicing, via spliceosome"/>
    <property type="evidence" value="ECO:0007669"/>
    <property type="project" value="TreeGrafter"/>
</dbReference>
<evidence type="ECO:0000313" key="11">
    <source>
        <dbReference type="RefSeq" id="XP_011213965.1"/>
    </source>
</evidence>
<feature type="repeat" description="WD" evidence="8">
    <location>
        <begin position="56"/>
        <end position="97"/>
    </location>
</feature>
<keyword evidence="3 8" id="KW-0853">WD repeat</keyword>
<comment type="similarity">
    <text evidence="5">Belongs to the WD repeat MORG1 family.</text>
</comment>
<dbReference type="InterPro" id="IPR001680">
    <property type="entry name" value="WD40_rpt"/>
</dbReference>
<organism evidence="9">
    <name type="scientific">Bactrocera dorsalis</name>
    <name type="common">Oriental fruit fly</name>
    <name type="synonym">Dacus dorsalis</name>
    <dbReference type="NCBI Taxonomy" id="27457"/>
    <lineage>
        <taxon>Eukaryota</taxon>
        <taxon>Metazoa</taxon>
        <taxon>Ecdysozoa</taxon>
        <taxon>Arthropoda</taxon>
        <taxon>Hexapoda</taxon>
        <taxon>Insecta</taxon>
        <taxon>Pterygota</taxon>
        <taxon>Neoptera</taxon>
        <taxon>Endopterygota</taxon>
        <taxon>Diptera</taxon>
        <taxon>Brachycera</taxon>
        <taxon>Muscomorpha</taxon>
        <taxon>Tephritoidea</taxon>
        <taxon>Tephritidae</taxon>
        <taxon>Bactrocera</taxon>
        <taxon>Bactrocera</taxon>
    </lineage>
</organism>
<evidence type="ECO:0000256" key="3">
    <source>
        <dbReference type="ARBA" id="ARBA00022574"/>
    </source>
</evidence>
<dbReference type="Pfam" id="PF00400">
    <property type="entry name" value="WD40"/>
    <property type="match status" value="3"/>
</dbReference>
<reference evidence="9" key="1">
    <citation type="journal article" date="2014" name="BMC Genomics">
        <title>Characterizing the developmental transcriptome of the oriental fruit fly, Bactrocera dorsalis (Diptera: Tephritidae) through comparative genomic analysis with Drosophila melanogaster utilizing modENCODE datasets.</title>
        <authorList>
            <person name="Geib S.M."/>
            <person name="Calla B."/>
            <person name="Hall B."/>
            <person name="Hou S."/>
            <person name="Manoukis N.C."/>
        </authorList>
    </citation>
    <scope>NUCLEOTIDE SEQUENCE</scope>
    <source>
        <strain evidence="9">Punador</strain>
    </source>
</reference>
<dbReference type="PANTHER" id="PTHR22842:SF3">
    <property type="entry name" value="WD REPEAT DOMAIN-CONTAINING PROTEIN 83"/>
    <property type="match status" value="1"/>
</dbReference>
<dbReference type="RefSeq" id="XP_011213965.1">
    <property type="nucleotide sequence ID" value="XM_011215663.3"/>
</dbReference>
<evidence type="ECO:0000256" key="8">
    <source>
        <dbReference type="PROSITE-ProRule" id="PRU00221"/>
    </source>
</evidence>
<dbReference type="OrthoDB" id="71437at2759"/>
<dbReference type="InterPro" id="IPR051980">
    <property type="entry name" value="WD_repeat_MORG1"/>
</dbReference>
<feature type="repeat" description="WD" evidence="8">
    <location>
        <begin position="98"/>
        <end position="139"/>
    </location>
</feature>
<feature type="repeat" description="WD" evidence="8">
    <location>
        <begin position="14"/>
        <end position="55"/>
    </location>
</feature>
<comment type="subcellular location">
    <subcellularLocation>
        <location evidence="1">Cytoplasm</location>
    </subcellularLocation>
</comment>